<reference evidence="2 3" key="1">
    <citation type="submission" date="2016-11" db="EMBL/GenBank/DDBJ databases">
        <authorList>
            <person name="Jaros S."/>
            <person name="Januszkiewicz K."/>
            <person name="Wedrychowicz H."/>
        </authorList>
    </citation>
    <scope>NUCLEOTIDE SEQUENCE [LARGE SCALE GENOMIC DNA]</scope>
    <source>
        <strain evidence="2 3">DSM 21425</strain>
    </source>
</reference>
<evidence type="ECO:0000313" key="3">
    <source>
        <dbReference type="Proteomes" id="UP000184225"/>
    </source>
</evidence>
<keyword evidence="1" id="KW-0472">Membrane</keyword>
<gene>
    <name evidence="2" type="ORF">SAMN04488096_1353</name>
</gene>
<keyword evidence="1" id="KW-1133">Transmembrane helix</keyword>
<evidence type="ECO:0000313" key="2">
    <source>
        <dbReference type="EMBL" id="SHJ27811.1"/>
    </source>
</evidence>
<feature type="transmembrane region" description="Helical" evidence="1">
    <location>
        <begin position="12"/>
        <end position="33"/>
    </location>
</feature>
<evidence type="ECO:0000256" key="1">
    <source>
        <dbReference type="SAM" id="Phobius"/>
    </source>
</evidence>
<protein>
    <submittedName>
        <fullName evidence="2">Uncharacterized protein</fullName>
    </submittedName>
</protein>
<organism evidence="2 3">
    <name type="scientific">Mesonia phycicola</name>
    <dbReference type="NCBI Taxonomy" id="579105"/>
    <lineage>
        <taxon>Bacteria</taxon>
        <taxon>Pseudomonadati</taxon>
        <taxon>Bacteroidota</taxon>
        <taxon>Flavobacteriia</taxon>
        <taxon>Flavobacteriales</taxon>
        <taxon>Flavobacteriaceae</taxon>
        <taxon>Mesonia</taxon>
    </lineage>
</organism>
<dbReference type="STRING" id="579105.SAMN04488096_1353"/>
<sequence>METQLQTEKLNTMTEFIIISILVILFAGFLYWAYLPDYRRNPKEFWRTIIGMPIEMILGGLGYPTLNDKIKTWATKNEKVNRK</sequence>
<name>A0A1M6I0B1_9FLAO</name>
<dbReference type="EMBL" id="FQYY01000035">
    <property type="protein sequence ID" value="SHJ27811.1"/>
    <property type="molecule type" value="Genomic_DNA"/>
</dbReference>
<keyword evidence="1" id="KW-0812">Transmembrane</keyword>
<feature type="transmembrane region" description="Helical" evidence="1">
    <location>
        <begin position="45"/>
        <end position="66"/>
    </location>
</feature>
<dbReference type="AlphaFoldDB" id="A0A1M6I0B1"/>
<proteinExistence type="predicted"/>
<keyword evidence="3" id="KW-1185">Reference proteome</keyword>
<dbReference type="Proteomes" id="UP000184225">
    <property type="component" value="Unassembled WGS sequence"/>
</dbReference>
<accession>A0A1M6I0B1</accession>